<dbReference type="InterPro" id="IPR013324">
    <property type="entry name" value="RNA_pol_sigma_r3/r4-like"/>
</dbReference>
<evidence type="ECO:0000259" key="5">
    <source>
        <dbReference type="Pfam" id="PF08281"/>
    </source>
</evidence>
<dbReference type="InterPro" id="IPR013249">
    <property type="entry name" value="RNA_pol_sigma70_r4_t2"/>
</dbReference>
<proteinExistence type="predicted"/>
<keyword evidence="1" id="KW-0805">Transcription regulation</keyword>
<dbReference type="PANTHER" id="PTHR43133:SF8">
    <property type="entry name" value="RNA POLYMERASE SIGMA FACTOR HI_1459-RELATED"/>
    <property type="match status" value="1"/>
</dbReference>
<organism evidence="6 7">
    <name type="scientific">Clostridium innocuum</name>
    <dbReference type="NCBI Taxonomy" id="1522"/>
    <lineage>
        <taxon>Bacteria</taxon>
        <taxon>Bacillati</taxon>
        <taxon>Bacillota</taxon>
        <taxon>Clostridia</taxon>
        <taxon>Eubacteriales</taxon>
        <taxon>Clostridiaceae</taxon>
        <taxon>Clostridium</taxon>
    </lineage>
</organism>
<dbReference type="PANTHER" id="PTHR43133">
    <property type="entry name" value="RNA POLYMERASE ECF-TYPE SIGMA FACTO"/>
    <property type="match status" value="1"/>
</dbReference>
<dbReference type="Pfam" id="PF08281">
    <property type="entry name" value="Sigma70_r4_2"/>
    <property type="match status" value="1"/>
</dbReference>
<feature type="domain" description="RNA polymerase sigma factor 70 region 4 type 2" evidence="5">
    <location>
        <begin position="86"/>
        <end position="136"/>
    </location>
</feature>
<evidence type="ECO:0000256" key="1">
    <source>
        <dbReference type="ARBA" id="ARBA00023015"/>
    </source>
</evidence>
<dbReference type="GO" id="GO:0003677">
    <property type="term" value="F:DNA binding"/>
    <property type="evidence" value="ECO:0007669"/>
    <property type="project" value="UniProtKB-KW"/>
</dbReference>
<dbReference type="InterPro" id="IPR036388">
    <property type="entry name" value="WH-like_DNA-bd_sf"/>
</dbReference>
<dbReference type="Proteomes" id="UP001203972">
    <property type="component" value="Unassembled WGS sequence"/>
</dbReference>
<evidence type="ECO:0000313" key="6">
    <source>
        <dbReference type="EMBL" id="MCR0235686.1"/>
    </source>
</evidence>
<dbReference type="Gene3D" id="1.10.10.10">
    <property type="entry name" value="Winged helix-like DNA-binding domain superfamily/Winged helix DNA-binding domain"/>
    <property type="match status" value="1"/>
</dbReference>
<keyword evidence="2" id="KW-0731">Sigma factor</keyword>
<name>A0AAP2USR2_CLOIN</name>
<dbReference type="SUPFAM" id="SSF88659">
    <property type="entry name" value="Sigma3 and sigma4 domains of RNA polymerase sigma factors"/>
    <property type="match status" value="1"/>
</dbReference>
<dbReference type="InterPro" id="IPR039425">
    <property type="entry name" value="RNA_pol_sigma-70-like"/>
</dbReference>
<accession>A0AAP2USR2</accession>
<dbReference type="InterPro" id="IPR014284">
    <property type="entry name" value="RNA_pol_sigma-70_dom"/>
</dbReference>
<evidence type="ECO:0000256" key="4">
    <source>
        <dbReference type="ARBA" id="ARBA00023163"/>
    </source>
</evidence>
<feature type="non-terminal residue" evidence="6">
    <location>
        <position position="1"/>
    </location>
</feature>
<reference evidence="6" key="1">
    <citation type="journal article" date="2022" name="Clin. Infect. Dis.">
        <title>Association between Clostridium innocuum and antibiotic-associated diarrhea in adults and children: A cross-sectional study and comparative genomics analysis.</title>
        <authorList>
            <person name="Cherny K.E."/>
            <person name="Muscat E.B."/>
            <person name="Balaji A."/>
            <person name="Mukherjee J."/>
            <person name="Ozer E.A."/>
            <person name="Angarone M.P."/>
            <person name="Hauser A.R."/>
            <person name="Sichel J.S."/>
            <person name="Amponsah E."/>
            <person name="Kociolek L.K."/>
        </authorList>
    </citation>
    <scope>NUCLEOTIDE SEQUENCE</scope>
    <source>
        <strain evidence="6">NU1-AC-029v</strain>
    </source>
</reference>
<dbReference type="GO" id="GO:0006352">
    <property type="term" value="P:DNA-templated transcription initiation"/>
    <property type="evidence" value="ECO:0007669"/>
    <property type="project" value="InterPro"/>
</dbReference>
<evidence type="ECO:0000313" key="7">
    <source>
        <dbReference type="Proteomes" id="UP001203972"/>
    </source>
</evidence>
<gene>
    <name evidence="6" type="ORF">MKC95_23275</name>
</gene>
<dbReference type="GO" id="GO:0016987">
    <property type="term" value="F:sigma factor activity"/>
    <property type="evidence" value="ECO:0007669"/>
    <property type="project" value="UniProtKB-KW"/>
</dbReference>
<dbReference type="EMBL" id="JAKTMA010000109">
    <property type="protein sequence ID" value="MCR0235686.1"/>
    <property type="molecule type" value="Genomic_DNA"/>
</dbReference>
<keyword evidence="3" id="KW-0238">DNA-binding</keyword>
<protein>
    <submittedName>
        <fullName evidence="6">Sigma-70 family RNA polymerase sigma factor</fullName>
    </submittedName>
</protein>
<comment type="caution">
    <text evidence="6">The sequence shown here is derived from an EMBL/GenBank/DDBJ whole genome shotgun (WGS) entry which is preliminary data.</text>
</comment>
<dbReference type="AlphaFoldDB" id="A0AAP2USR2"/>
<sequence length="149" mass="17024">KGGITMISEEEKMAAVKMFCAYCKRTLRNARTDIIRKQAREARWETVFSDMHESELNRLASPDDLISEEVVFEVVGREVVVMDTVLAEAIHGLSKGDQAIVLLYYFAEWTDRRIAEELGCPRSTVQFRRSKALLALRARLEEVIGDDEL</sequence>
<keyword evidence="4" id="KW-0804">Transcription</keyword>
<evidence type="ECO:0000256" key="2">
    <source>
        <dbReference type="ARBA" id="ARBA00023082"/>
    </source>
</evidence>
<dbReference type="NCBIfam" id="TIGR02937">
    <property type="entry name" value="sigma70-ECF"/>
    <property type="match status" value="1"/>
</dbReference>
<evidence type="ECO:0000256" key="3">
    <source>
        <dbReference type="ARBA" id="ARBA00023125"/>
    </source>
</evidence>